<gene>
    <name evidence="2" type="ORF">MEUPH1_LOCUS12983</name>
</gene>
<evidence type="ECO:0000313" key="2">
    <source>
        <dbReference type="EMBL" id="CAI6357348.1"/>
    </source>
</evidence>
<dbReference type="Proteomes" id="UP001160148">
    <property type="component" value="Unassembled WGS sequence"/>
</dbReference>
<evidence type="ECO:0000313" key="3">
    <source>
        <dbReference type="Proteomes" id="UP001160148"/>
    </source>
</evidence>
<comment type="caution">
    <text evidence="2">The sequence shown here is derived from an EMBL/GenBank/DDBJ whole genome shotgun (WGS) entry which is preliminary data.</text>
</comment>
<feature type="region of interest" description="Disordered" evidence="1">
    <location>
        <begin position="265"/>
        <end position="345"/>
    </location>
</feature>
<feature type="compositionally biased region" description="Polar residues" evidence="1">
    <location>
        <begin position="28"/>
        <end position="44"/>
    </location>
</feature>
<evidence type="ECO:0000256" key="1">
    <source>
        <dbReference type="SAM" id="MobiDB-lite"/>
    </source>
</evidence>
<feature type="region of interest" description="Disordered" evidence="1">
    <location>
        <begin position="90"/>
        <end position="124"/>
    </location>
</feature>
<proteinExistence type="predicted"/>
<keyword evidence="3" id="KW-1185">Reference proteome</keyword>
<dbReference type="AlphaFoldDB" id="A0AAV0WNH0"/>
<feature type="compositionally biased region" description="Basic residues" evidence="1">
    <location>
        <begin position="320"/>
        <end position="330"/>
    </location>
</feature>
<reference evidence="2 3" key="1">
    <citation type="submission" date="2023-01" db="EMBL/GenBank/DDBJ databases">
        <authorList>
            <person name="Whitehead M."/>
        </authorList>
    </citation>
    <scope>NUCLEOTIDE SEQUENCE [LARGE SCALE GENOMIC DNA]</scope>
</reference>
<feature type="region of interest" description="Disordered" evidence="1">
    <location>
        <begin position="19"/>
        <end position="52"/>
    </location>
</feature>
<name>A0AAV0WNH0_9HEMI</name>
<protein>
    <submittedName>
        <fullName evidence="2">Uncharacterized protein</fullName>
    </submittedName>
</protein>
<dbReference type="EMBL" id="CARXXK010000002">
    <property type="protein sequence ID" value="CAI6357348.1"/>
    <property type="molecule type" value="Genomic_DNA"/>
</dbReference>
<organism evidence="2 3">
    <name type="scientific">Macrosiphum euphorbiae</name>
    <name type="common">potato aphid</name>
    <dbReference type="NCBI Taxonomy" id="13131"/>
    <lineage>
        <taxon>Eukaryota</taxon>
        <taxon>Metazoa</taxon>
        <taxon>Ecdysozoa</taxon>
        <taxon>Arthropoda</taxon>
        <taxon>Hexapoda</taxon>
        <taxon>Insecta</taxon>
        <taxon>Pterygota</taxon>
        <taxon>Neoptera</taxon>
        <taxon>Paraneoptera</taxon>
        <taxon>Hemiptera</taxon>
        <taxon>Sternorrhyncha</taxon>
        <taxon>Aphidomorpha</taxon>
        <taxon>Aphidoidea</taxon>
        <taxon>Aphididae</taxon>
        <taxon>Macrosiphini</taxon>
        <taxon>Macrosiphum</taxon>
    </lineage>
</organism>
<accession>A0AAV0WNH0</accession>
<sequence>MLHGELLRRGVPERLIYEVDPNRRPRPQKSTNCGPAAEASSSGGRTHGQEKRFMPGSIRLGTYAAGGQQYNVGLRWGSVWISMVDRAPGADGGGASEVTVADGGGASEVSPVAGSSRSVEGPPVVDHGMAAVPVPKENSCMTMNMPMESDGGRETDDDNITVLGGDCENGNDERNLGNGGRHCNSSSMLCEDCKQWLLKEYFGDRLQDEASDLTGQHACIYRRIVDRLFVVTVTESGGAGDDEDDDEADDEDAAACCGTTTADDGVVERISTPTSRTEREQPFAGPTTPSQPAPPMEHSTTPSVPESPGKEDQVDQAAKKVGKPKSKKKSFFGNFCKSNKKTKTD</sequence>